<evidence type="ECO:0000313" key="4">
    <source>
        <dbReference type="Proteomes" id="UP000322245"/>
    </source>
</evidence>
<dbReference type="InterPro" id="IPR049492">
    <property type="entry name" value="BD-FAE-like_dom"/>
</dbReference>
<dbReference type="InterPro" id="IPR001375">
    <property type="entry name" value="Peptidase_S9_cat"/>
</dbReference>
<organism evidence="3 4">
    <name type="scientific">Cryptococcus floricola</name>
    <dbReference type="NCBI Taxonomy" id="2591691"/>
    <lineage>
        <taxon>Eukaryota</taxon>
        <taxon>Fungi</taxon>
        <taxon>Dikarya</taxon>
        <taxon>Basidiomycota</taxon>
        <taxon>Agaricomycotina</taxon>
        <taxon>Tremellomycetes</taxon>
        <taxon>Tremellales</taxon>
        <taxon>Cryptococcaceae</taxon>
        <taxon>Cryptococcus</taxon>
    </lineage>
</organism>
<accession>A0A5D3B1Z5</accession>
<dbReference type="Pfam" id="PF00326">
    <property type="entry name" value="Peptidase_S9"/>
    <property type="match status" value="1"/>
</dbReference>
<dbReference type="PANTHER" id="PTHR23024:SF339">
    <property type="entry name" value="ALPHA_BETA HYDROLASE FOLD-3 DOMAIN-CONTAINING PROTEIN"/>
    <property type="match status" value="1"/>
</dbReference>
<name>A0A5D3B1Z5_9TREE</name>
<dbReference type="Gene3D" id="3.40.50.1820">
    <property type="entry name" value="alpha/beta hydrolase"/>
    <property type="match status" value="1"/>
</dbReference>
<dbReference type="InterPro" id="IPR029058">
    <property type="entry name" value="AB_hydrolase_fold"/>
</dbReference>
<comment type="caution">
    <text evidence="3">The sequence shown here is derived from an EMBL/GenBank/DDBJ whole genome shotgun (WGS) entry which is preliminary data.</text>
</comment>
<evidence type="ECO:0000259" key="1">
    <source>
        <dbReference type="Pfam" id="PF00326"/>
    </source>
</evidence>
<evidence type="ECO:0000313" key="3">
    <source>
        <dbReference type="EMBL" id="TYJ56263.1"/>
    </source>
</evidence>
<dbReference type="EMBL" id="NIDF01000027">
    <property type="protein sequence ID" value="TYJ56263.1"/>
    <property type="molecule type" value="Genomic_DNA"/>
</dbReference>
<proteinExistence type="predicted"/>
<dbReference type="InterPro" id="IPR050466">
    <property type="entry name" value="Carboxylest/Gibb_receptor"/>
</dbReference>
<sequence>MDHPLTSNLTNLHAIDMVAASSQPKTFTYDTSLDLKLDVYLPTSRQFTKSGKVPVFIHFHGGGMVTGSRNDPFFPEWMNTILPAKGFLVVSADYRLLLPSTPADMITDVHTLFSYLSASSTPLDTWLSSLDIALDVSRFVVSGQSGGNYPARAAATIPTVTPRPIAWFNLFGQGSDWLSDFWLSPQNVLPYTPFFEYDHTRAETLVEQGGEKVVSDSPYSTLQGGKVGDSTGRNNLYVYFAQTGLYVDFLLSSPGIASKLGAAPYTERLSLLPPSLLPLLLPLTASTPPTYVIHGTSDHMVPVTDSYKLKDDLEKEGVEVRVDWVEGAEHGLLADDFGGMVEGFDGVVGRAVNWLEERVN</sequence>
<dbReference type="Proteomes" id="UP000322245">
    <property type="component" value="Unassembled WGS sequence"/>
</dbReference>
<dbReference type="GO" id="GO:0006508">
    <property type="term" value="P:proteolysis"/>
    <property type="evidence" value="ECO:0007669"/>
    <property type="project" value="InterPro"/>
</dbReference>
<protein>
    <recommendedName>
        <fullName evidence="5">Alpha/beta hydrolase fold-3 domain-containing protein</fullName>
    </recommendedName>
</protein>
<feature type="domain" description="BD-FAE-like" evidence="2">
    <location>
        <begin position="37"/>
        <end position="155"/>
    </location>
</feature>
<dbReference type="GO" id="GO:0008236">
    <property type="term" value="F:serine-type peptidase activity"/>
    <property type="evidence" value="ECO:0007669"/>
    <property type="project" value="InterPro"/>
</dbReference>
<dbReference type="PANTHER" id="PTHR23024">
    <property type="entry name" value="ARYLACETAMIDE DEACETYLASE"/>
    <property type="match status" value="1"/>
</dbReference>
<reference evidence="3 4" key="1">
    <citation type="submission" date="2017-05" db="EMBL/GenBank/DDBJ databases">
        <title>The Genome Sequence of Tsuchiyaea wingfieldii DSM 27421.</title>
        <authorList>
            <person name="Cuomo C."/>
            <person name="Passer A."/>
            <person name="Billmyre B."/>
            <person name="Heitman J."/>
        </authorList>
    </citation>
    <scope>NUCLEOTIDE SEQUENCE [LARGE SCALE GENOMIC DNA]</scope>
    <source>
        <strain evidence="3 4">DSM 27421</strain>
    </source>
</reference>
<evidence type="ECO:0008006" key="5">
    <source>
        <dbReference type="Google" id="ProtNLM"/>
    </source>
</evidence>
<gene>
    <name evidence="3" type="ORF">B9479_003109</name>
</gene>
<dbReference type="SUPFAM" id="SSF53474">
    <property type="entry name" value="alpha/beta-Hydrolases"/>
    <property type="match status" value="1"/>
</dbReference>
<feature type="domain" description="Peptidase S9 prolyl oligopeptidase catalytic" evidence="1">
    <location>
        <begin position="286"/>
        <end position="335"/>
    </location>
</feature>
<keyword evidence="4" id="KW-1185">Reference proteome</keyword>
<evidence type="ECO:0000259" key="2">
    <source>
        <dbReference type="Pfam" id="PF20434"/>
    </source>
</evidence>
<dbReference type="AlphaFoldDB" id="A0A5D3B1Z5"/>
<dbReference type="Pfam" id="PF20434">
    <property type="entry name" value="BD-FAE"/>
    <property type="match status" value="1"/>
</dbReference>